<evidence type="ECO:0000313" key="1">
    <source>
        <dbReference type="EMBL" id="MFC4533886.1"/>
    </source>
</evidence>
<reference evidence="2" key="1">
    <citation type="journal article" date="2019" name="Int. J. Syst. Evol. Microbiol.">
        <title>The Global Catalogue of Microorganisms (GCM) 10K type strain sequencing project: providing services to taxonomists for standard genome sequencing and annotation.</title>
        <authorList>
            <consortium name="The Broad Institute Genomics Platform"/>
            <consortium name="The Broad Institute Genome Sequencing Center for Infectious Disease"/>
            <person name="Wu L."/>
            <person name="Ma J."/>
        </authorList>
    </citation>
    <scope>NUCLEOTIDE SEQUENCE [LARGE SCALE GENOMIC DNA]</scope>
    <source>
        <strain evidence="2">CGMCC 4.7132</strain>
    </source>
</reference>
<gene>
    <name evidence="1" type="ORF">ACFO60_24250</name>
</gene>
<dbReference type="RefSeq" id="WP_380843759.1">
    <property type="nucleotide sequence ID" value="NZ_JBHSFP010000018.1"/>
</dbReference>
<name>A0ABV9CLD6_9ACTN</name>
<accession>A0ABV9CLD6</accession>
<evidence type="ECO:0000313" key="2">
    <source>
        <dbReference type="Proteomes" id="UP001596004"/>
    </source>
</evidence>
<comment type="caution">
    <text evidence="1">The sequence shown here is derived from an EMBL/GenBank/DDBJ whole genome shotgun (WGS) entry which is preliminary data.</text>
</comment>
<dbReference type="EMBL" id="JBHSFP010000018">
    <property type="protein sequence ID" value="MFC4533886.1"/>
    <property type="molecule type" value="Genomic_DNA"/>
</dbReference>
<evidence type="ECO:0008006" key="3">
    <source>
        <dbReference type="Google" id="ProtNLM"/>
    </source>
</evidence>
<proteinExistence type="predicted"/>
<protein>
    <recommendedName>
        <fullName evidence="3">CopG family transcriptional regulator</fullName>
    </recommendedName>
</protein>
<sequence>MAPTPRSIRFEEAVLDKLVRFVTEHPGLSVSAAVNLLVAEALRMEEHPGIIFRSGPFGRRAVTVNGPDVWEVVQAVKTTRAADTDASAQEIVEMVSEHSGITPQQVTTAIRYWSAYPEEIDEQIKAAEHAATAAEERWRREQGLLAS</sequence>
<dbReference type="Proteomes" id="UP001596004">
    <property type="component" value="Unassembled WGS sequence"/>
</dbReference>
<keyword evidence="2" id="KW-1185">Reference proteome</keyword>
<organism evidence="1 2">
    <name type="scientific">Sphaerisporangium dianthi</name>
    <dbReference type="NCBI Taxonomy" id="1436120"/>
    <lineage>
        <taxon>Bacteria</taxon>
        <taxon>Bacillati</taxon>
        <taxon>Actinomycetota</taxon>
        <taxon>Actinomycetes</taxon>
        <taxon>Streptosporangiales</taxon>
        <taxon>Streptosporangiaceae</taxon>
        <taxon>Sphaerisporangium</taxon>
    </lineage>
</organism>